<comment type="caution">
    <text evidence="2">The sequence shown here is derived from an EMBL/GenBank/DDBJ whole genome shotgun (WGS) entry which is preliminary data.</text>
</comment>
<name>A0A1F4YGU8_9BACT</name>
<feature type="transmembrane region" description="Helical" evidence="1">
    <location>
        <begin position="132"/>
        <end position="150"/>
    </location>
</feature>
<keyword evidence="1" id="KW-0472">Membrane</keyword>
<gene>
    <name evidence="2" type="ORF">A2876_01235</name>
</gene>
<feature type="transmembrane region" description="Helical" evidence="1">
    <location>
        <begin position="360"/>
        <end position="379"/>
    </location>
</feature>
<evidence type="ECO:0000313" key="2">
    <source>
        <dbReference type="EMBL" id="OGC93152.1"/>
    </source>
</evidence>
<keyword evidence="1" id="KW-0812">Transmembrane</keyword>
<feature type="transmembrane region" description="Helical" evidence="1">
    <location>
        <begin position="225"/>
        <end position="247"/>
    </location>
</feature>
<accession>A0A1F4YGU8</accession>
<evidence type="ECO:0008006" key="4">
    <source>
        <dbReference type="Google" id="ProtNLM"/>
    </source>
</evidence>
<organism evidence="2 3">
    <name type="scientific">Candidatus Amesbacteria bacterium RIFCSPHIGHO2_01_FULL_48_32b</name>
    <dbReference type="NCBI Taxonomy" id="1797253"/>
    <lineage>
        <taxon>Bacteria</taxon>
        <taxon>Candidatus Amesiibacteriota</taxon>
    </lineage>
</organism>
<feature type="transmembrane region" description="Helical" evidence="1">
    <location>
        <begin position="156"/>
        <end position="172"/>
    </location>
</feature>
<sequence length="519" mass="58937">MRRTLLPIFVVYLILMAGVGSWGIPKPGRMFGYFMDEWHGTQALRAIVRHGTISVEGAAWGTLGYYLLELLWIGPWVVTGVVNSDLITSPATGLVEQGKMFMILRVSTWIWGLAGLYLAARIGKERLKLGNMAVAGGVWLMMLSPAWLGFSSVYKYDVAVATGILMFVYRMFVYADDPSRKNWWWAAVVAVMVMTIKISMIFLFALMGAGWWMFTLDKAKRWRELAGGAVIAVVIFICLGIPDVVFMGKGGQWDTWLKSVFVTRVADASNLVLGKHWMNFLFGEELGQIFGWMYALGIAGWGWWIVRGESKRRFLVIGGVVFVVSMLTMGIWGGGNRSMVVVPFLALGAMEVLNKLKWKWAIVGIVCWQMVMGLGWWAIKMGDDPREAAAGWMRRNIPRGSEVGIENIPIYQRLPDVLVSDFYGGQYEKEYEPEYKVREVYLENKDWPETVVIVNGDFEVKYLRESRKKEILKRLADEGYVRVARFEPAWGWYSVFGDKLVWEMAGLTMIPAEISIFRK</sequence>
<dbReference type="AlphaFoldDB" id="A0A1F4YGU8"/>
<keyword evidence="1" id="KW-1133">Transmembrane helix</keyword>
<feature type="transmembrane region" description="Helical" evidence="1">
    <location>
        <begin position="184"/>
        <end position="213"/>
    </location>
</feature>
<dbReference type="Proteomes" id="UP000178176">
    <property type="component" value="Unassembled WGS sequence"/>
</dbReference>
<evidence type="ECO:0000313" key="3">
    <source>
        <dbReference type="Proteomes" id="UP000178176"/>
    </source>
</evidence>
<feature type="transmembrane region" description="Helical" evidence="1">
    <location>
        <begin position="289"/>
        <end position="306"/>
    </location>
</feature>
<feature type="transmembrane region" description="Helical" evidence="1">
    <location>
        <begin position="100"/>
        <end position="120"/>
    </location>
</feature>
<feature type="transmembrane region" description="Helical" evidence="1">
    <location>
        <begin position="313"/>
        <end position="332"/>
    </location>
</feature>
<dbReference type="EMBL" id="MEXH01000002">
    <property type="protein sequence ID" value="OGC93152.1"/>
    <property type="molecule type" value="Genomic_DNA"/>
</dbReference>
<proteinExistence type="predicted"/>
<protein>
    <recommendedName>
        <fullName evidence="4">Glycosyltransferase RgtA/B/C/D-like domain-containing protein</fullName>
    </recommendedName>
</protein>
<reference evidence="2 3" key="1">
    <citation type="journal article" date="2016" name="Nat. Commun.">
        <title>Thousands of microbial genomes shed light on interconnected biogeochemical processes in an aquifer system.</title>
        <authorList>
            <person name="Anantharaman K."/>
            <person name="Brown C.T."/>
            <person name="Hug L.A."/>
            <person name="Sharon I."/>
            <person name="Castelle C.J."/>
            <person name="Probst A.J."/>
            <person name="Thomas B.C."/>
            <person name="Singh A."/>
            <person name="Wilkins M.J."/>
            <person name="Karaoz U."/>
            <person name="Brodie E.L."/>
            <person name="Williams K.H."/>
            <person name="Hubbard S.S."/>
            <person name="Banfield J.F."/>
        </authorList>
    </citation>
    <scope>NUCLEOTIDE SEQUENCE [LARGE SCALE GENOMIC DNA]</scope>
</reference>
<evidence type="ECO:0000256" key="1">
    <source>
        <dbReference type="SAM" id="Phobius"/>
    </source>
</evidence>